<dbReference type="NCBIfam" id="TIGR03769">
    <property type="entry name" value="P_ac_wall_RPT"/>
    <property type="match status" value="1"/>
</dbReference>
<dbReference type="RefSeq" id="WP_167022393.1">
    <property type="nucleotide sequence ID" value="NZ_CP050177.1"/>
</dbReference>
<evidence type="ECO:0000313" key="3">
    <source>
        <dbReference type="EMBL" id="QIQ01082.1"/>
    </source>
</evidence>
<keyword evidence="2" id="KW-0732">Signal</keyword>
<feature type="region of interest" description="Disordered" evidence="1">
    <location>
        <begin position="254"/>
        <end position="395"/>
    </location>
</feature>
<dbReference type="KEGG" id="slia:HA039_01125"/>
<dbReference type="AlphaFoldDB" id="A0A6G9GS60"/>
<organism evidence="3 4">
    <name type="scientific">Streptomyces liangshanensis</name>
    <dbReference type="NCBI Taxonomy" id="2717324"/>
    <lineage>
        <taxon>Bacteria</taxon>
        <taxon>Bacillati</taxon>
        <taxon>Actinomycetota</taxon>
        <taxon>Actinomycetes</taxon>
        <taxon>Kitasatosporales</taxon>
        <taxon>Streptomycetaceae</taxon>
        <taxon>Streptomyces</taxon>
    </lineage>
</organism>
<evidence type="ECO:0000256" key="2">
    <source>
        <dbReference type="SAM" id="SignalP"/>
    </source>
</evidence>
<sequence>MGSTARSARVVGALALAAAGLLSGGAAAGDGGTGASAPPVVSLSGPAVPPAGSAAGEGADEVADQRLVVDSGHVDAIAARMVNGRFRTLFKDSRTDDVTWHEPTSVVMHLTSKGRETVPDPADGLAFLGEAGDTYYTIPQTQDPDVLWAGWNTEEFQDTDVQGQFGLSLDKVEGPGGLLVFAWSPFGEPLMRFDSRDGLPDAYDVPARTHEHANWVFTHEGVYRMTFTFRARLASGEDVSDSQVFTMAVGDVDPAEVTLPGDPDPGGPGDPGEPGDPGDPGDPGGQGDPGGADGGTAAGGAQPGGSNSGATGGGSADGGTTSGGGTGGTTAGTTSGSGSGSASGSGSGPAAGGTGSGAAVGDEGEGTSGAGVVPATGGEPDGPLASGGAAAPSGALAATGSGVTVPLGASSVLLLGAGTATVVHLRRRAARAARL</sequence>
<feature type="compositionally biased region" description="Low complexity" evidence="1">
    <location>
        <begin position="44"/>
        <end position="57"/>
    </location>
</feature>
<dbReference type="EMBL" id="CP050177">
    <property type="protein sequence ID" value="QIQ01082.1"/>
    <property type="molecule type" value="Genomic_DNA"/>
</dbReference>
<evidence type="ECO:0000256" key="1">
    <source>
        <dbReference type="SAM" id="MobiDB-lite"/>
    </source>
</evidence>
<feature type="compositionally biased region" description="Gly residues" evidence="1">
    <location>
        <begin position="281"/>
        <end position="358"/>
    </location>
</feature>
<feature type="signal peptide" evidence="2">
    <location>
        <begin position="1"/>
        <end position="28"/>
    </location>
</feature>
<feature type="compositionally biased region" description="Low complexity" evidence="1">
    <location>
        <begin position="382"/>
        <end position="395"/>
    </location>
</feature>
<reference evidence="3 4" key="1">
    <citation type="submission" date="2020-03" db="EMBL/GenBank/DDBJ databases">
        <title>A novel species.</title>
        <authorList>
            <person name="Gao J."/>
        </authorList>
    </citation>
    <scope>NUCLEOTIDE SEQUENCE [LARGE SCALE GENOMIC DNA]</scope>
    <source>
        <strain evidence="3 4">QMT-12</strain>
    </source>
</reference>
<dbReference type="Proteomes" id="UP000501179">
    <property type="component" value="Chromosome"/>
</dbReference>
<protein>
    <submittedName>
        <fullName evidence="3">Uncharacterized protein</fullName>
    </submittedName>
</protein>
<evidence type="ECO:0000313" key="4">
    <source>
        <dbReference type="Proteomes" id="UP000501179"/>
    </source>
</evidence>
<keyword evidence="4" id="KW-1185">Reference proteome</keyword>
<feature type="chain" id="PRO_5038882759" evidence="2">
    <location>
        <begin position="29"/>
        <end position="435"/>
    </location>
</feature>
<feature type="region of interest" description="Disordered" evidence="1">
    <location>
        <begin position="27"/>
        <end position="59"/>
    </location>
</feature>
<gene>
    <name evidence="3" type="ORF">HA039_01125</name>
</gene>
<dbReference type="InterPro" id="IPR022435">
    <property type="entry name" value="Surface-anchored_actinobac"/>
</dbReference>
<dbReference type="NCBIfam" id="NF038134">
    <property type="entry name" value="choice_anch_M"/>
    <property type="match status" value="1"/>
</dbReference>
<name>A0A6G9GS60_9ACTN</name>
<proteinExistence type="predicted"/>
<accession>A0A6G9GS60</accession>